<evidence type="ECO:0000313" key="8">
    <source>
        <dbReference type="Proteomes" id="UP000632222"/>
    </source>
</evidence>
<feature type="domain" description="TRAM" evidence="6">
    <location>
        <begin position="280"/>
        <end position="347"/>
    </location>
</feature>
<dbReference type="SUPFAM" id="SSF88723">
    <property type="entry name" value="PIN domain-like"/>
    <property type="match status" value="1"/>
</dbReference>
<dbReference type="PROSITE" id="PS50926">
    <property type="entry name" value="TRAM"/>
    <property type="match status" value="1"/>
</dbReference>
<dbReference type="RefSeq" id="WP_188998906.1">
    <property type="nucleotide sequence ID" value="NZ_BMOD01000001.1"/>
</dbReference>
<feature type="transmembrane region" description="Helical" evidence="5">
    <location>
        <begin position="82"/>
        <end position="102"/>
    </location>
</feature>
<feature type="transmembrane region" description="Helical" evidence="5">
    <location>
        <begin position="108"/>
        <end position="130"/>
    </location>
</feature>
<name>A0ABQ2CVA4_9DEIO</name>
<dbReference type="Gene3D" id="3.40.50.1010">
    <property type="entry name" value="5'-nuclease"/>
    <property type="match status" value="1"/>
</dbReference>
<evidence type="ECO:0000256" key="2">
    <source>
        <dbReference type="ARBA" id="ARBA00022722"/>
    </source>
</evidence>
<dbReference type="InterPro" id="IPR002792">
    <property type="entry name" value="TRAM_dom"/>
</dbReference>
<dbReference type="PANTHER" id="PTHR11603">
    <property type="entry name" value="AAA FAMILY ATPASE"/>
    <property type="match status" value="1"/>
</dbReference>
<keyword evidence="3" id="KW-0378">Hydrolase</keyword>
<dbReference type="Pfam" id="PF01850">
    <property type="entry name" value="PIN"/>
    <property type="match status" value="1"/>
</dbReference>
<dbReference type="EMBL" id="BMOD01000001">
    <property type="protein sequence ID" value="GGJ20507.1"/>
    <property type="molecule type" value="Genomic_DNA"/>
</dbReference>
<keyword evidence="4" id="KW-0460">Magnesium</keyword>
<dbReference type="SMART" id="SM00670">
    <property type="entry name" value="PINc"/>
    <property type="match status" value="1"/>
</dbReference>
<dbReference type="InterPro" id="IPR052041">
    <property type="entry name" value="Nucleic_acid_metab_PIN/TRAM"/>
</dbReference>
<keyword evidence="2" id="KW-0540">Nuclease</keyword>
<feature type="transmembrane region" description="Helical" evidence="5">
    <location>
        <begin position="41"/>
        <end position="61"/>
    </location>
</feature>
<evidence type="ECO:0000259" key="6">
    <source>
        <dbReference type="PROSITE" id="PS50926"/>
    </source>
</evidence>
<keyword evidence="5" id="KW-1133">Transmembrane helix</keyword>
<organism evidence="7 8">
    <name type="scientific">Deinococcus roseus</name>
    <dbReference type="NCBI Taxonomy" id="392414"/>
    <lineage>
        <taxon>Bacteria</taxon>
        <taxon>Thermotogati</taxon>
        <taxon>Deinococcota</taxon>
        <taxon>Deinococci</taxon>
        <taxon>Deinococcales</taxon>
        <taxon>Deinococcaceae</taxon>
        <taxon>Deinococcus</taxon>
    </lineage>
</organism>
<dbReference type="PANTHER" id="PTHR11603:SF147">
    <property type="entry name" value="MEMBRANE PROTEIN"/>
    <property type="match status" value="1"/>
</dbReference>
<protein>
    <submittedName>
        <fullName evidence="7">PIN/TRAM domain-containing protein</fullName>
    </submittedName>
</protein>
<dbReference type="InterPro" id="IPR029060">
    <property type="entry name" value="PIN-like_dom_sf"/>
</dbReference>
<keyword evidence="5" id="KW-0472">Membrane</keyword>
<evidence type="ECO:0000256" key="1">
    <source>
        <dbReference type="ARBA" id="ARBA00001946"/>
    </source>
</evidence>
<evidence type="ECO:0000313" key="7">
    <source>
        <dbReference type="EMBL" id="GGJ20507.1"/>
    </source>
</evidence>
<dbReference type="Proteomes" id="UP000632222">
    <property type="component" value="Unassembled WGS sequence"/>
</dbReference>
<proteinExistence type="predicted"/>
<comment type="cofactor">
    <cofactor evidence="1">
        <name>Mg(2+)</name>
        <dbReference type="ChEBI" id="CHEBI:18420"/>
    </cofactor>
</comment>
<accession>A0ABQ2CVA4</accession>
<gene>
    <name evidence="7" type="ORF">GCM10008938_03500</name>
</gene>
<keyword evidence="8" id="KW-1185">Reference proteome</keyword>
<evidence type="ECO:0000256" key="5">
    <source>
        <dbReference type="SAM" id="Phobius"/>
    </source>
</evidence>
<keyword evidence="5" id="KW-0812">Transmembrane</keyword>
<evidence type="ECO:0000256" key="3">
    <source>
        <dbReference type="ARBA" id="ARBA00022801"/>
    </source>
</evidence>
<evidence type="ECO:0000256" key="4">
    <source>
        <dbReference type="ARBA" id="ARBA00022842"/>
    </source>
</evidence>
<reference evidence="8" key="1">
    <citation type="journal article" date="2019" name="Int. J. Syst. Evol. Microbiol.">
        <title>The Global Catalogue of Microorganisms (GCM) 10K type strain sequencing project: providing services to taxonomists for standard genome sequencing and annotation.</title>
        <authorList>
            <consortium name="The Broad Institute Genomics Platform"/>
            <consortium name="The Broad Institute Genome Sequencing Center for Infectious Disease"/>
            <person name="Wu L."/>
            <person name="Ma J."/>
        </authorList>
    </citation>
    <scope>NUCLEOTIDE SEQUENCE [LARGE SCALE GENOMIC DNA]</scope>
    <source>
        <strain evidence="8">JCM 14370</strain>
    </source>
</reference>
<feature type="transmembrane region" description="Helical" evidence="5">
    <location>
        <begin position="7"/>
        <end position="29"/>
    </location>
</feature>
<dbReference type="InterPro" id="IPR002716">
    <property type="entry name" value="PIN_dom"/>
</dbReference>
<sequence>MNWIPQTIRILIMLLGGYFSYLLLVWFPILQGGPQGSVTNLVYLVVAGVLIGYVISKRIELTLARWVEQWVALLVNLQPKRVMAATVGAILSLLVSVLLNNLLSNAPFYHWGFSLLTTAVLAIFFIFFSLKNSDFFGSFVANTTAPKTTRIPNPKILDTNVIIDGRIIELLQSQFLEGTLVVPLFVLRELQFLADHADPSKRARGKRGLEVLEQLHSITTLKVLDWNDDNIKTVDDKLVKLAQELHAKLISNDYNLGRVAKLQDVDVLNLNALATAIKARYNAGDIIQVSITKDGQQAGQGVAYLEDGTMVVVEDGAAFKGQLRNVVVLSNIQTNVGRMIFARTETN</sequence>
<comment type="caution">
    <text evidence="7">The sequence shown here is derived from an EMBL/GenBank/DDBJ whole genome shotgun (WGS) entry which is preliminary data.</text>
</comment>
<dbReference type="CDD" id="cd09877">
    <property type="entry name" value="PIN_YacL-like"/>
    <property type="match status" value="1"/>
</dbReference>